<protein>
    <submittedName>
        <fullName evidence="6">Ribosomal protein S18 acetylase RimI</fullName>
    </submittedName>
</protein>
<dbReference type="InterPro" id="IPR050832">
    <property type="entry name" value="Bact_Acetyltransf"/>
</dbReference>
<dbReference type="STRING" id="285676.GA0070561_5731"/>
<dbReference type="Gene3D" id="3.40.630.30">
    <property type="match status" value="1"/>
</dbReference>
<evidence type="ECO:0000256" key="3">
    <source>
        <dbReference type="SAM" id="MobiDB-lite"/>
    </source>
</evidence>
<proteinExistence type="predicted"/>
<dbReference type="PANTHER" id="PTHR43877:SF2">
    <property type="entry name" value="AMINOALKYLPHOSPHONATE N-ACETYLTRANSFERASE-RELATED"/>
    <property type="match status" value="1"/>
</dbReference>
<dbReference type="AlphaFoldDB" id="A0A1C4ZSP4"/>
<organism evidence="6 7">
    <name type="scientific">Micromonospora saelicesensis</name>
    <dbReference type="NCBI Taxonomy" id="285676"/>
    <lineage>
        <taxon>Bacteria</taxon>
        <taxon>Bacillati</taxon>
        <taxon>Actinomycetota</taxon>
        <taxon>Actinomycetes</taxon>
        <taxon>Micromonosporales</taxon>
        <taxon>Micromonosporaceae</taxon>
        <taxon>Micromonospora</taxon>
    </lineage>
</organism>
<dbReference type="Proteomes" id="UP000198864">
    <property type="component" value="Unassembled WGS sequence"/>
</dbReference>
<accession>A0A1C4ZSP4</accession>
<evidence type="ECO:0000259" key="4">
    <source>
        <dbReference type="PROSITE" id="PS51186"/>
    </source>
</evidence>
<dbReference type="PROSITE" id="PS51186">
    <property type="entry name" value="GNAT"/>
    <property type="match status" value="1"/>
</dbReference>
<dbReference type="CDD" id="cd04301">
    <property type="entry name" value="NAT_SF"/>
    <property type="match status" value="1"/>
</dbReference>
<evidence type="ECO:0000256" key="1">
    <source>
        <dbReference type="ARBA" id="ARBA00022679"/>
    </source>
</evidence>
<keyword evidence="6" id="KW-0687">Ribonucleoprotein</keyword>
<keyword evidence="1" id="KW-0808">Transferase</keyword>
<reference evidence="5 8" key="2">
    <citation type="submission" date="2018-03" db="EMBL/GenBank/DDBJ databases">
        <title>Genomic framework for the identification of Micromonospora saelicesensis and Micromonospora noduli.</title>
        <authorList>
            <person name="Riesco R."/>
            <person name="Trujillo M.E."/>
        </authorList>
    </citation>
    <scope>NUCLEOTIDE SEQUENCE [LARGE SCALE GENOMIC DNA]</scope>
    <source>
        <strain evidence="5 8">GAR05</strain>
    </source>
</reference>
<dbReference type="RefSeq" id="WP_091406635.1">
    <property type="nucleotide sequence ID" value="NZ_FMCR01000007.1"/>
</dbReference>
<feature type="domain" description="N-acetyltransferase" evidence="4">
    <location>
        <begin position="4"/>
        <end position="167"/>
    </location>
</feature>
<dbReference type="EMBL" id="FMCR01000007">
    <property type="protein sequence ID" value="SCF35929.1"/>
    <property type="molecule type" value="Genomic_DNA"/>
</dbReference>
<keyword evidence="8" id="KW-1185">Reference proteome</keyword>
<feature type="region of interest" description="Disordered" evidence="3">
    <location>
        <begin position="164"/>
        <end position="198"/>
    </location>
</feature>
<keyword evidence="6" id="KW-0689">Ribosomal protein</keyword>
<evidence type="ECO:0000256" key="2">
    <source>
        <dbReference type="ARBA" id="ARBA00023315"/>
    </source>
</evidence>
<dbReference type="InterPro" id="IPR016181">
    <property type="entry name" value="Acyl_CoA_acyltransferase"/>
</dbReference>
<sequence length="198" mass="21058">MNRPAVRRRRATDLDGCVAALAEVHRVDGYPLNWPADPHRWLREPHPARAWVAVDADAAVVGHVAVHRIPDQVDGPPGRPTAEVARLFVVPKARGLALGSALLDRARQWADKRATDLVLELAAGGTAAAALYERAGWRCVGTSTAPWAAPDGSPVSLRHYTLRHRAPGSDVAPASTARRRASRPAASRSSGGSSTSIS</sequence>
<feature type="compositionally biased region" description="Low complexity" evidence="3">
    <location>
        <begin position="183"/>
        <end position="198"/>
    </location>
</feature>
<dbReference type="PANTHER" id="PTHR43877">
    <property type="entry name" value="AMINOALKYLPHOSPHONATE N-ACETYLTRANSFERASE-RELATED-RELATED"/>
    <property type="match status" value="1"/>
</dbReference>
<evidence type="ECO:0000313" key="6">
    <source>
        <dbReference type="EMBL" id="SCF35929.1"/>
    </source>
</evidence>
<dbReference type="InterPro" id="IPR000182">
    <property type="entry name" value="GNAT_dom"/>
</dbReference>
<keyword evidence="2" id="KW-0012">Acyltransferase</keyword>
<dbReference type="SUPFAM" id="SSF55729">
    <property type="entry name" value="Acyl-CoA N-acyltransferases (Nat)"/>
    <property type="match status" value="1"/>
</dbReference>
<evidence type="ECO:0000313" key="8">
    <source>
        <dbReference type="Proteomes" id="UP000249334"/>
    </source>
</evidence>
<reference evidence="6 7" key="1">
    <citation type="submission" date="2016-06" db="EMBL/GenBank/DDBJ databases">
        <authorList>
            <person name="Kjaerup R.B."/>
            <person name="Dalgaard T.S."/>
            <person name="Juul-Madsen H.R."/>
        </authorList>
    </citation>
    <scope>NUCLEOTIDE SEQUENCE [LARGE SCALE GENOMIC DNA]</scope>
    <source>
        <strain evidence="6 7">DSM 44871</strain>
    </source>
</reference>
<name>A0A1C4ZSP4_9ACTN</name>
<dbReference type="Proteomes" id="UP000249334">
    <property type="component" value="Unassembled WGS sequence"/>
</dbReference>
<evidence type="ECO:0000313" key="7">
    <source>
        <dbReference type="Proteomes" id="UP000198864"/>
    </source>
</evidence>
<dbReference type="GO" id="GO:0016747">
    <property type="term" value="F:acyltransferase activity, transferring groups other than amino-acyl groups"/>
    <property type="evidence" value="ECO:0007669"/>
    <property type="project" value="InterPro"/>
</dbReference>
<dbReference type="GO" id="GO:0005840">
    <property type="term" value="C:ribosome"/>
    <property type="evidence" value="ECO:0007669"/>
    <property type="project" value="UniProtKB-KW"/>
</dbReference>
<dbReference type="Pfam" id="PF00583">
    <property type="entry name" value="Acetyltransf_1"/>
    <property type="match status" value="1"/>
</dbReference>
<dbReference type="EMBL" id="PXXW01000004">
    <property type="protein sequence ID" value="RAO05289.1"/>
    <property type="molecule type" value="Genomic_DNA"/>
</dbReference>
<gene>
    <name evidence="6" type="ORF">GA0070561_5731</name>
    <name evidence="5" type="ORF">GAR05_00331</name>
</gene>
<evidence type="ECO:0000313" key="5">
    <source>
        <dbReference type="EMBL" id="RAO05289.1"/>
    </source>
</evidence>